<feature type="transmembrane region" description="Helical" evidence="2">
    <location>
        <begin position="557"/>
        <end position="578"/>
    </location>
</feature>
<feature type="chain" id="PRO_5047531409" evidence="3">
    <location>
        <begin position="28"/>
        <end position="693"/>
    </location>
</feature>
<dbReference type="EMBL" id="JASCIQ010000008">
    <property type="protein sequence ID" value="MDI3404182.1"/>
    <property type="molecule type" value="Genomic_DNA"/>
</dbReference>
<evidence type="ECO:0000313" key="6">
    <source>
        <dbReference type="Proteomes" id="UP001223978"/>
    </source>
</evidence>
<evidence type="ECO:0000313" key="5">
    <source>
        <dbReference type="EMBL" id="MDI3404182.1"/>
    </source>
</evidence>
<dbReference type="PROSITE" id="PS51318">
    <property type="entry name" value="TAT"/>
    <property type="match status" value="1"/>
</dbReference>
<dbReference type="RefSeq" id="WP_282542133.1">
    <property type="nucleotide sequence ID" value="NZ_JASCIQ010000008.1"/>
</dbReference>
<feature type="domain" description="Right handed beta helix" evidence="4">
    <location>
        <begin position="185"/>
        <end position="313"/>
    </location>
</feature>
<feature type="transmembrane region" description="Helical" evidence="2">
    <location>
        <begin position="611"/>
        <end position="637"/>
    </location>
</feature>
<gene>
    <name evidence="5" type="ORF">QIS96_10160</name>
</gene>
<feature type="region of interest" description="Disordered" evidence="1">
    <location>
        <begin position="664"/>
        <end position="693"/>
    </location>
</feature>
<keyword evidence="2" id="KW-0472">Membrane</keyword>
<dbReference type="Gene3D" id="2.160.20.10">
    <property type="entry name" value="Single-stranded right-handed beta-helix, Pectin lyase-like"/>
    <property type="match status" value="1"/>
</dbReference>
<keyword evidence="3" id="KW-0732">Signal</keyword>
<dbReference type="InterPro" id="IPR011050">
    <property type="entry name" value="Pectin_lyase_fold/virulence"/>
</dbReference>
<evidence type="ECO:0000259" key="4">
    <source>
        <dbReference type="Pfam" id="PF13229"/>
    </source>
</evidence>
<dbReference type="Pfam" id="PF13229">
    <property type="entry name" value="Beta_helix"/>
    <property type="match status" value="1"/>
</dbReference>
<feature type="transmembrane region" description="Helical" evidence="2">
    <location>
        <begin position="584"/>
        <end position="604"/>
    </location>
</feature>
<keyword evidence="2" id="KW-1133">Transmembrane helix</keyword>
<organism evidence="5 6">
    <name type="scientific">Streptomyces cavernicola</name>
    <dbReference type="NCBI Taxonomy" id="3043613"/>
    <lineage>
        <taxon>Bacteria</taxon>
        <taxon>Bacillati</taxon>
        <taxon>Actinomycetota</taxon>
        <taxon>Actinomycetes</taxon>
        <taxon>Kitasatosporales</taxon>
        <taxon>Streptomycetaceae</taxon>
        <taxon>Streptomyces</taxon>
    </lineage>
</organism>
<reference evidence="5 6" key="1">
    <citation type="submission" date="2023-05" db="EMBL/GenBank/DDBJ databases">
        <title>Draft genome sequence of Streptomyces sp. B-S-A6 isolated from a cave soil in Thailand.</title>
        <authorList>
            <person name="Chamroensaksri N."/>
            <person name="Muangham S."/>
        </authorList>
    </citation>
    <scope>NUCLEOTIDE SEQUENCE [LARGE SCALE GENOMIC DNA]</scope>
    <source>
        <strain evidence="5 6">B-S-A6</strain>
    </source>
</reference>
<feature type="compositionally biased region" description="Low complexity" evidence="1">
    <location>
        <begin position="679"/>
        <end position="693"/>
    </location>
</feature>
<accession>A0ABT6S817</accession>
<comment type="caution">
    <text evidence="5">The sequence shown here is derived from an EMBL/GenBank/DDBJ whole genome shotgun (WGS) entry which is preliminary data.</text>
</comment>
<dbReference type="Proteomes" id="UP001223978">
    <property type="component" value="Unassembled WGS sequence"/>
</dbReference>
<feature type="transmembrane region" description="Helical" evidence="2">
    <location>
        <begin position="643"/>
        <end position="662"/>
    </location>
</feature>
<sequence length="693" mass="74784">MSWTRRFLAVLLALAAALLAAAPTALAHEERPVTFPDGSGSVPEYRTGRPDLLVCKTDRADFERRTSAFPKGLRERNLKLFDRCQDEGYRHLQEAVDAVDEPGMNIAILPGLYEEEPSQPKPKGGCARLKAPDSALGYQILSYAQQQRCPHNQNLVAVLGKKNLQIEGTGATRSDVVVDAKYQKLNAIRADGSDGIYFRNFTAQRTTFNSLYVLAADGFVIDDVLTRWNDEYGFLTFASDHGLYKNCESYGNGDSGIYPGSASNINDGRGYDVPRYSIEITGCRSHHNMVGYSGTAGDSVWVHDNEFDHNMGGASMDSAFPGHPGLPQNHARFERNRIHDNNEDYYRNVADGTCAKPPVERGYEDGVVCPQISMPPGTGIITAGGNWNLYEKNWVYGHDRAAFYLNAVPAFIRGEEAWAKQTDTSHHNRYAANVLGKDPQGRSRPNAADVWWDGQGEANCWQADAGASSPRTLPACGPRRGDVSGGSDRLAGEPVKLAQLLVCADYNVQARRLPAGCDWYGARGLERVEVQIALAGAVVLALVGGVLWWRRLRHVRLATVASALGAVGLALDVAGATTTLSSSYVPALALLFLAAWWTGLGLALRRTRPVFAWTTVALGALTLLDAFDKAVVMLPWIPLGPAWIRGLLGVVWVLWAVIAAAGRGGAGADADSSEREPSRSAGAVADAGAGASA</sequence>
<evidence type="ECO:0000256" key="3">
    <source>
        <dbReference type="SAM" id="SignalP"/>
    </source>
</evidence>
<protein>
    <submittedName>
        <fullName evidence="5">Right-handed parallel beta-helix repeat-containing protein</fullName>
    </submittedName>
</protein>
<dbReference type="InterPro" id="IPR039448">
    <property type="entry name" value="Beta_helix"/>
</dbReference>
<dbReference type="InterPro" id="IPR012334">
    <property type="entry name" value="Pectin_lyas_fold"/>
</dbReference>
<dbReference type="InterPro" id="IPR006311">
    <property type="entry name" value="TAT_signal"/>
</dbReference>
<feature type="signal peptide" evidence="3">
    <location>
        <begin position="1"/>
        <end position="27"/>
    </location>
</feature>
<keyword evidence="6" id="KW-1185">Reference proteome</keyword>
<name>A0ABT6S817_9ACTN</name>
<evidence type="ECO:0000256" key="1">
    <source>
        <dbReference type="SAM" id="MobiDB-lite"/>
    </source>
</evidence>
<evidence type="ECO:0000256" key="2">
    <source>
        <dbReference type="SAM" id="Phobius"/>
    </source>
</evidence>
<proteinExistence type="predicted"/>
<feature type="transmembrane region" description="Helical" evidence="2">
    <location>
        <begin position="532"/>
        <end position="550"/>
    </location>
</feature>
<dbReference type="SUPFAM" id="SSF51126">
    <property type="entry name" value="Pectin lyase-like"/>
    <property type="match status" value="1"/>
</dbReference>
<keyword evidence="2" id="KW-0812">Transmembrane</keyword>